<feature type="transmembrane region" description="Helical" evidence="7">
    <location>
        <begin position="43"/>
        <end position="67"/>
    </location>
</feature>
<dbReference type="InterPro" id="IPR050833">
    <property type="entry name" value="Poly_Biosynth_Transport"/>
</dbReference>
<dbReference type="Proteomes" id="UP001566204">
    <property type="component" value="Unassembled WGS sequence"/>
</dbReference>
<evidence type="ECO:0000256" key="5">
    <source>
        <dbReference type="ARBA" id="ARBA00022989"/>
    </source>
</evidence>
<feature type="transmembrane region" description="Helical" evidence="7">
    <location>
        <begin position="442"/>
        <end position="463"/>
    </location>
</feature>
<evidence type="ECO:0000256" key="1">
    <source>
        <dbReference type="ARBA" id="ARBA00004651"/>
    </source>
</evidence>
<comment type="subcellular location">
    <subcellularLocation>
        <location evidence="1">Cell membrane</location>
        <topology evidence="1">Multi-pass membrane protein</topology>
    </subcellularLocation>
</comment>
<evidence type="ECO:0000313" key="8">
    <source>
        <dbReference type="EMBL" id="MEZ0450831.1"/>
    </source>
</evidence>
<keyword evidence="5 7" id="KW-1133">Transmembrane helix</keyword>
<gene>
    <name evidence="8" type="ORF">ABTW24_04405</name>
</gene>
<feature type="transmembrane region" description="Helical" evidence="7">
    <location>
        <begin position="414"/>
        <end position="435"/>
    </location>
</feature>
<proteinExistence type="inferred from homology"/>
<dbReference type="PANTHER" id="PTHR30250:SF10">
    <property type="entry name" value="LIPOPOLYSACCHARIDE BIOSYNTHESIS PROTEIN WZXC"/>
    <property type="match status" value="1"/>
</dbReference>
<feature type="transmembrane region" description="Helical" evidence="7">
    <location>
        <begin position="364"/>
        <end position="394"/>
    </location>
</feature>
<accession>A0ABV4H8M6</accession>
<dbReference type="PANTHER" id="PTHR30250">
    <property type="entry name" value="PST FAMILY PREDICTED COLANIC ACID TRANSPORTER"/>
    <property type="match status" value="1"/>
</dbReference>
<evidence type="ECO:0000256" key="6">
    <source>
        <dbReference type="ARBA" id="ARBA00023136"/>
    </source>
</evidence>
<dbReference type="EMBL" id="JBEOQB010000001">
    <property type="protein sequence ID" value="MEZ0450831.1"/>
    <property type="molecule type" value="Genomic_DNA"/>
</dbReference>
<feature type="transmembrane region" description="Helical" evidence="7">
    <location>
        <begin position="115"/>
        <end position="135"/>
    </location>
</feature>
<evidence type="ECO:0000256" key="7">
    <source>
        <dbReference type="SAM" id="Phobius"/>
    </source>
</evidence>
<comment type="similarity">
    <text evidence="2">Belongs to the polysaccharide synthase family.</text>
</comment>
<feature type="transmembrane region" description="Helical" evidence="7">
    <location>
        <begin position="321"/>
        <end position="343"/>
    </location>
</feature>
<protein>
    <submittedName>
        <fullName evidence="8">Lipopolysaccharide biosynthesis protein</fullName>
    </submittedName>
</protein>
<keyword evidence="3" id="KW-1003">Cell membrane</keyword>
<feature type="transmembrane region" description="Helical" evidence="7">
    <location>
        <begin position="291"/>
        <end position="315"/>
    </location>
</feature>
<feature type="transmembrane region" description="Helical" evidence="7">
    <location>
        <begin position="147"/>
        <end position="166"/>
    </location>
</feature>
<dbReference type="CDD" id="cd13127">
    <property type="entry name" value="MATE_tuaB_like"/>
    <property type="match status" value="1"/>
</dbReference>
<evidence type="ECO:0000313" key="9">
    <source>
        <dbReference type="Proteomes" id="UP001566204"/>
    </source>
</evidence>
<evidence type="ECO:0000256" key="2">
    <source>
        <dbReference type="ARBA" id="ARBA00007430"/>
    </source>
</evidence>
<dbReference type="Pfam" id="PF13440">
    <property type="entry name" value="Polysacc_synt_3"/>
    <property type="match status" value="1"/>
</dbReference>
<reference evidence="8 9" key="1">
    <citation type="submission" date="2024-06" db="EMBL/GenBank/DDBJ databases">
        <title>Soil Sphingobacterium thalpophilum.</title>
        <authorList>
            <person name="Yang J."/>
            <person name="Li J."/>
        </authorList>
    </citation>
    <scope>NUCLEOTIDE SEQUENCE [LARGE SCALE GENOMIC DNA]</scope>
    <source>
        <strain evidence="8 9">22g91tb</strain>
    </source>
</reference>
<evidence type="ECO:0000256" key="3">
    <source>
        <dbReference type="ARBA" id="ARBA00022475"/>
    </source>
</evidence>
<evidence type="ECO:0000256" key="4">
    <source>
        <dbReference type="ARBA" id="ARBA00022692"/>
    </source>
</evidence>
<organism evidence="8 9">
    <name type="scientific">Sphingobacterium thalpophilum</name>
    <dbReference type="NCBI Taxonomy" id="259"/>
    <lineage>
        <taxon>Bacteria</taxon>
        <taxon>Pseudomonadati</taxon>
        <taxon>Bacteroidota</taxon>
        <taxon>Sphingobacteriia</taxon>
        <taxon>Sphingobacteriales</taxon>
        <taxon>Sphingobacteriaceae</taxon>
        <taxon>Sphingobacterium</taxon>
    </lineage>
</organism>
<feature type="transmembrane region" description="Helical" evidence="7">
    <location>
        <begin position="12"/>
        <end position="37"/>
    </location>
</feature>
<name>A0ABV4H8M6_9SPHI</name>
<keyword evidence="9" id="KW-1185">Reference proteome</keyword>
<sequence>MQLKDKSISGFLWVFLDQVGGQLIGFLVSIVLARILVPSDFGLIAMTTLFVNIGNTLMDSGLTMSLIRSKENKQIDYATVFYINISVGILIYFLLYFAAPLVASFYSSPLLEDILKVYTLTFIINSFFAVQKAILVKDMNFKYQLRISLPSLILSGIFGVYLAYLGHGVWSLVYMYIVKSIIDGILYWQLIKWRPTREFSWKLAKYHLKYGINICISSLIHVIYTDLYNLFIGRIYNPAILGYYFRANSTKTLIVNNLSTTLDKVLFPVFAQIQDDDARLKIVYRRVMQQVFFWICPILTYFLIMASPIFTFVFSDKWLPAVPYFQILCLVGILTPIQTYNVNILKVKGRSDLVLKLEYIKKPIFIIGIIISIKYGIMALMWNQVIANLVGLFINSYYSGRMIDYSLLEQVKDLFKTIMSTLVIGAFGYYLLLSLQAILSPLVLIMLVALLCLPLYLGLSYLIKNPPFGEFSVIFKKFIKSRQ</sequence>
<keyword evidence="4 7" id="KW-0812">Transmembrane</keyword>
<dbReference type="RefSeq" id="WP_370481252.1">
    <property type="nucleotide sequence ID" value="NZ_JBEOQA010000001.1"/>
</dbReference>
<keyword evidence="6 7" id="KW-0472">Membrane</keyword>
<comment type="caution">
    <text evidence="8">The sequence shown here is derived from an EMBL/GenBank/DDBJ whole genome shotgun (WGS) entry which is preliminary data.</text>
</comment>
<feature type="transmembrane region" description="Helical" evidence="7">
    <location>
        <begin position="79"/>
        <end position="103"/>
    </location>
</feature>